<keyword evidence="2" id="KW-1133">Transmembrane helix</keyword>
<dbReference type="AlphaFoldDB" id="A0A318I0X8"/>
<accession>A0A318I0X8</accession>
<keyword evidence="2" id="KW-0472">Membrane</keyword>
<keyword evidence="2" id="KW-0812">Transmembrane</keyword>
<proteinExistence type="predicted"/>
<keyword evidence="4" id="KW-1185">Reference proteome</keyword>
<evidence type="ECO:0000313" key="3">
    <source>
        <dbReference type="EMBL" id="PXX11943.1"/>
    </source>
</evidence>
<evidence type="ECO:0000256" key="1">
    <source>
        <dbReference type="SAM" id="MobiDB-lite"/>
    </source>
</evidence>
<evidence type="ECO:0000256" key="2">
    <source>
        <dbReference type="SAM" id="Phobius"/>
    </source>
</evidence>
<organism evidence="3 4">
    <name type="scientific">Mycolicibacterium moriokaense</name>
    <dbReference type="NCBI Taxonomy" id="39691"/>
    <lineage>
        <taxon>Bacteria</taxon>
        <taxon>Bacillati</taxon>
        <taxon>Actinomycetota</taxon>
        <taxon>Actinomycetes</taxon>
        <taxon>Mycobacteriales</taxon>
        <taxon>Mycobacteriaceae</taxon>
        <taxon>Mycolicibacterium</taxon>
    </lineage>
</organism>
<reference evidence="3 4" key="2">
    <citation type="submission" date="2018-06" db="EMBL/GenBank/DDBJ databases">
        <title>Sequencing of bacterial isolates from soil warming experiment in Harvard Forest, Massachusetts, USA.</title>
        <authorList>
            <person name="Deangelis K.PhD."/>
        </authorList>
    </citation>
    <scope>NUCLEOTIDE SEQUENCE [LARGE SCALE GENOMIC DNA]</scope>
    <source>
        <strain evidence="3 4">GAS496</strain>
    </source>
</reference>
<evidence type="ECO:0000313" key="4">
    <source>
        <dbReference type="Proteomes" id="UP000247781"/>
    </source>
</evidence>
<feature type="region of interest" description="Disordered" evidence="1">
    <location>
        <begin position="456"/>
        <end position="501"/>
    </location>
</feature>
<dbReference type="EMBL" id="QJJU01000002">
    <property type="protein sequence ID" value="PXX11943.1"/>
    <property type="molecule type" value="Genomic_DNA"/>
</dbReference>
<evidence type="ECO:0008006" key="5">
    <source>
        <dbReference type="Google" id="ProtNLM"/>
    </source>
</evidence>
<feature type="transmembrane region" description="Helical" evidence="2">
    <location>
        <begin position="127"/>
        <end position="153"/>
    </location>
</feature>
<feature type="transmembrane region" description="Helical" evidence="2">
    <location>
        <begin position="45"/>
        <end position="67"/>
    </location>
</feature>
<name>A0A318I0X8_9MYCO</name>
<dbReference type="Proteomes" id="UP000247781">
    <property type="component" value="Unassembled WGS sequence"/>
</dbReference>
<dbReference type="Gene3D" id="2.160.20.80">
    <property type="entry name" value="E3 ubiquitin-protein ligase SopA"/>
    <property type="match status" value="1"/>
</dbReference>
<protein>
    <recommendedName>
        <fullName evidence="5">Pentapeptide repeat-containing protein</fullName>
    </recommendedName>
</protein>
<gene>
    <name evidence="3" type="ORF">C8E89_10267</name>
</gene>
<feature type="transmembrane region" description="Helical" evidence="2">
    <location>
        <begin position="87"/>
        <end position="106"/>
    </location>
</feature>
<sequence>MIMPERVADAIEEIARPNRGDQQEKPQIQADPALRRPRLIRKAPAWVVAVIVVVPGVAAGLAIYWALGLPAVSRRPGLSIGGQLPVRIAAAAVVAVVVGGLLAWVLRPAQTLRRTARSWGIAARRRAARIPLFGSLTAAVAIGFGLAALASWIAGGAVFERATSASAVDVLKSSLPTIAGVVIAVALVVVYRRQKDTERAQFAHRFGAASTQLGDSDTAVRIAGVYAMAAAADESPVFSRRQQCIDVLCGYLRLPYDPDAGSNNLSEFVSTTTWSATPPAVNIEETRRQAVRQNDREVRDTIGRVLSQRLSGTADTSWSGNDFDLTGVLFEDAWFAGVRFSGRHVWFDGAVFSGPNTSFEDVEFNAEVVSFDGASFESDATFAGSTFRARSTSFDGATFTGKDTSFDETRFAGEFVSFRRVGFSSDQTSFGSAVFKCLRASFDSPAEWKNVEFDWDNPSSGSQPAVPRCITPRPWPPTLVAKEAGTSSRPVAPEKDDDLDG</sequence>
<reference evidence="4" key="1">
    <citation type="submission" date="2018-05" db="EMBL/GenBank/DDBJ databases">
        <authorList>
            <person name="Deangelis K."/>
            <person name="Huntemann M."/>
            <person name="Clum A."/>
            <person name="Pillay M."/>
            <person name="Palaniappan K."/>
            <person name="Varghese N."/>
            <person name="Mikhailova N."/>
            <person name="Stamatis D."/>
            <person name="Reddy T."/>
            <person name="Daum C."/>
            <person name="Shapiro N."/>
            <person name="Ivanova N."/>
            <person name="Kyrpides N."/>
            <person name="Woyke T."/>
        </authorList>
    </citation>
    <scope>NUCLEOTIDE SEQUENCE [LARGE SCALE GENOMIC DNA]</scope>
    <source>
        <strain evidence="4">GAS496</strain>
    </source>
</reference>
<comment type="caution">
    <text evidence="3">The sequence shown here is derived from an EMBL/GenBank/DDBJ whole genome shotgun (WGS) entry which is preliminary data.</text>
</comment>
<feature type="transmembrane region" description="Helical" evidence="2">
    <location>
        <begin position="173"/>
        <end position="191"/>
    </location>
</feature>